<evidence type="ECO:0000256" key="4">
    <source>
        <dbReference type="ARBA" id="ARBA00022475"/>
    </source>
</evidence>
<dbReference type="InterPro" id="IPR006260">
    <property type="entry name" value="TonB/TolA_C"/>
</dbReference>
<dbReference type="AlphaFoldDB" id="A0A953M0Q2"/>
<dbReference type="InterPro" id="IPR037682">
    <property type="entry name" value="TonB_C"/>
</dbReference>
<reference evidence="13" key="1">
    <citation type="journal article" date="2021" name="bioRxiv">
        <title>Unraveling nitrogen, sulfur and carbon metabolic pathways and microbial community transcriptional responses to substrate deprivation and toxicity stresses in a bioreactor mimicking anoxic brackish coastal sediment conditions.</title>
        <authorList>
            <person name="Martins P.D."/>
            <person name="Echeveste M.J."/>
            <person name="Arshad A."/>
            <person name="Kurth J."/>
            <person name="Ouboter H."/>
            <person name="Jetten M.S.M."/>
            <person name="Welte C.U."/>
        </authorList>
    </citation>
    <scope>NUCLEOTIDE SEQUENCE</scope>
    <source>
        <strain evidence="13">MAG_39</strain>
    </source>
</reference>
<evidence type="ECO:0000256" key="7">
    <source>
        <dbReference type="ARBA" id="ARBA00022927"/>
    </source>
</evidence>
<dbReference type="PROSITE" id="PS52015">
    <property type="entry name" value="TONB_CTD"/>
    <property type="match status" value="1"/>
</dbReference>
<proteinExistence type="inferred from homology"/>
<evidence type="ECO:0000256" key="10">
    <source>
        <dbReference type="SAM" id="MobiDB-lite"/>
    </source>
</evidence>
<evidence type="ECO:0000256" key="2">
    <source>
        <dbReference type="ARBA" id="ARBA00006555"/>
    </source>
</evidence>
<evidence type="ECO:0000313" key="13">
    <source>
        <dbReference type="EMBL" id="MBZ0157129.1"/>
    </source>
</evidence>
<dbReference type="InterPro" id="IPR051045">
    <property type="entry name" value="TonB-dependent_transducer"/>
</dbReference>
<feature type="region of interest" description="Disordered" evidence="10">
    <location>
        <begin position="50"/>
        <end position="176"/>
    </location>
</feature>
<keyword evidence="6 11" id="KW-0812">Transmembrane</keyword>
<keyword evidence="4" id="KW-1003">Cell membrane</keyword>
<keyword evidence="3" id="KW-0813">Transport</keyword>
<dbReference type="EMBL" id="JAIOIV010000105">
    <property type="protein sequence ID" value="MBZ0157129.1"/>
    <property type="molecule type" value="Genomic_DNA"/>
</dbReference>
<name>A0A953M0Q2_9BACT</name>
<dbReference type="GO" id="GO:0015031">
    <property type="term" value="P:protein transport"/>
    <property type="evidence" value="ECO:0007669"/>
    <property type="project" value="UniProtKB-KW"/>
</dbReference>
<organism evidence="13 14">
    <name type="scientific">Candidatus Nitrobium versatile</name>
    <dbReference type="NCBI Taxonomy" id="2884831"/>
    <lineage>
        <taxon>Bacteria</taxon>
        <taxon>Pseudomonadati</taxon>
        <taxon>Nitrospirota</taxon>
        <taxon>Nitrospiria</taxon>
        <taxon>Nitrospirales</taxon>
        <taxon>Nitrospiraceae</taxon>
        <taxon>Candidatus Nitrobium</taxon>
    </lineage>
</organism>
<keyword evidence="8 11" id="KW-1133">Transmembrane helix</keyword>
<accession>A0A953M0Q2</accession>
<evidence type="ECO:0000256" key="9">
    <source>
        <dbReference type="ARBA" id="ARBA00023136"/>
    </source>
</evidence>
<dbReference type="NCBIfam" id="TIGR01352">
    <property type="entry name" value="tonB_Cterm"/>
    <property type="match status" value="1"/>
</dbReference>
<dbReference type="Pfam" id="PF03544">
    <property type="entry name" value="TonB_C"/>
    <property type="match status" value="1"/>
</dbReference>
<evidence type="ECO:0000256" key="11">
    <source>
        <dbReference type="SAM" id="Phobius"/>
    </source>
</evidence>
<evidence type="ECO:0000256" key="8">
    <source>
        <dbReference type="ARBA" id="ARBA00022989"/>
    </source>
</evidence>
<feature type="transmembrane region" description="Helical" evidence="11">
    <location>
        <begin position="6"/>
        <end position="29"/>
    </location>
</feature>
<protein>
    <submittedName>
        <fullName evidence="13">Energy transducer TonB</fullName>
    </submittedName>
</protein>
<feature type="compositionally biased region" description="Low complexity" evidence="10">
    <location>
        <begin position="96"/>
        <end position="109"/>
    </location>
</feature>
<comment type="caution">
    <text evidence="13">The sequence shown here is derived from an EMBL/GenBank/DDBJ whole genome shotgun (WGS) entry which is preliminary data.</text>
</comment>
<keyword evidence="9 11" id="KW-0472">Membrane</keyword>
<dbReference type="GO" id="GO:0055085">
    <property type="term" value="P:transmembrane transport"/>
    <property type="evidence" value="ECO:0007669"/>
    <property type="project" value="InterPro"/>
</dbReference>
<comment type="similarity">
    <text evidence="2">Belongs to the TonB family.</text>
</comment>
<feature type="compositionally biased region" description="Basic and acidic residues" evidence="10">
    <location>
        <begin position="50"/>
        <end position="92"/>
    </location>
</feature>
<gene>
    <name evidence="13" type="ORF">K8I29_13065</name>
</gene>
<keyword evidence="7" id="KW-0653">Protein transport</keyword>
<feature type="compositionally biased region" description="Basic and acidic residues" evidence="10">
    <location>
        <begin position="133"/>
        <end position="148"/>
    </location>
</feature>
<dbReference type="PANTHER" id="PTHR33446">
    <property type="entry name" value="PROTEIN TONB-RELATED"/>
    <property type="match status" value="1"/>
</dbReference>
<evidence type="ECO:0000259" key="12">
    <source>
        <dbReference type="PROSITE" id="PS52015"/>
    </source>
</evidence>
<feature type="compositionally biased region" description="Basic and acidic residues" evidence="10">
    <location>
        <begin position="163"/>
        <end position="176"/>
    </location>
</feature>
<keyword evidence="5" id="KW-0997">Cell inner membrane</keyword>
<evidence type="ECO:0000313" key="14">
    <source>
        <dbReference type="Proteomes" id="UP000705867"/>
    </source>
</evidence>
<dbReference type="GO" id="GO:0005886">
    <property type="term" value="C:plasma membrane"/>
    <property type="evidence" value="ECO:0007669"/>
    <property type="project" value="UniProtKB-SubCell"/>
</dbReference>
<comment type="subcellular location">
    <subcellularLocation>
        <location evidence="1">Cell inner membrane</location>
        <topology evidence="1">Single-pass membrane protein</topology>
        <orientation evidence="1">Periplasmic side</orientation>
    </subcellularLocation>
</comment>
<sequence>MKAFEITHYALAASFIVHIAVLSAGGGFVEPEREPVVRVPIRFLSSPEIVPEKSDEMPRKREVQRPKETVSDGGRKQRTETAHSDKAREAEQGKIPAAESVLPAPAAAPFAGKEKDQVRTSSETAKGSAMEGAGHRREQSPGGEKGDVRAYPAGPAMAGNVQEKGESRKAENSKPDRTSEYLGVIRAVVESNREYPVFAKQLGLQGTVVVRVAILPGGKIGEISITASSGHKSLDRSAVGAVKASAPFAPPERYGLAGITLDIPIKYKLN</sequence>
<dbReference type="Gene3D" id="3.30.1150.10">
    <property type="match status" value="1"/>
</dbReference>
<evidence type="ECO:0000256" key="6">
    <source>
        <dbReference type="ARBA" id="ARBA00022692"/>
    </source>
</evidence>
<dbReference type="SUPFAM" id="SSF74653">
    <property type="entry name" value="TolA/TonB C-terminal domain"/>
    <property type="match status" value="1"/>
</dbReference>
<evidence type="ECO:0000256" key="3">
    <source>
        <dbReference type="ARBA" id="ARBA00022448"/>
    </source>
</evidence>
<evidence type="ECO:0000256" key="5">
    <source>
        <dbReference type="ARBA" id="ARBA00022519"/>
    </source>
</evidence>
<feature type="domain" description="TonB C-terminal" evidence="12">
    <location>
        <begin position="180"/>
        <end position="270"/>
    </location>
</feature>
<reference evidence="13" key="2">
    <citation type="submission" date="2021-08" db="EMBL/GenBank/DDBJ databases">
        <authorList>
            <person name="Dalcin Martins P."/>
        </authorList>
    </citation>
    <scope>NUCLEOTIDE SEQUENCE</scope>
    <source>
        <strain evidence="13">MAG_39</strain>
    </source>
</reference>
<dbReference type="Proteomes" id="UP000705867">
    <property type="component" value="Unassembled WGS sequence"/>
</dbReference>
<evidence type="ECO:0000256" key="1">
    <source>
        <dbReference type="ARBA" id="ARBA00004383"/>
    </source>
</evidence>